<feature type="compositionally biased region" description="Polar residues" evidence="1">
    <location>
        <begin position="80"/>
        <end position="91"/>
    </location>
</feature>
<feature type="compositionally biased region" description="Low complexity" evidence="1">
    <location>
        <begin position="50"/>
        <end position="79"/>
    </location>
</feature>
<organism evidence="2 3">
    <name type="scientific">Granulibacter bethesdensis (strain ATCC BAA-1260 / CGDNIH1)</name>
    <dbReference type="NCBI Taxonomy" id="391165"/>
    <lineage>
        <taxon>Bacteria</taxon>
        <taxon>Pseudomonadati</taxon>
        <taxon>Pseudomonadota</taxon>
        <taxon>Alphaproteobacteria</taxon>
        <taxon>Acetobacterales</taxon>
        <taxon>Acetobacteraceae</taxon>
        <taxon>Granulibacter</taxon>
    </lineage>
</organism>
<evidence type="ECO:0000256" key="1">
    <source>
        <dbReference type="SAM" id="MobiDB-lite"/>
    </source>
</evidence>
<protein>
    <submittedName>
        <fullName evidence="2">Uncharacterized protein</fullName>
    </submittedName>
</protein>
<name>Q0BTX1_GRABC</name>
<keyword evidence="3" id="KW-1185">Reference proteome</keyword>
<feature type="region of interest" description="Disordered" evidence="1">
    <location>
        <begin position="50"/>
        <end position="184"/>
    </location>
</feature>
<dbReference type="KEGG" id="gbe:GbCGDNIH1_0833"/>
<dbReference type="EMBL" id="CP000394">
    <property type="protein sequence ID" value="ABI61731.1"/>
    <property type="molecule type" value="Genomic_DNA"/>
</dbReference>
<dbReference type="AlphaFoldDB" id="Q0BTX1"/>
<accession>Q0BTX1</accession>
<feature type="compositionally biased region" description="Polar residues" evidence="1">
    <location>
        <begin position="155"/>
        <end position="167"/>
    </location>
</feature>
<evidence type="ECO:0000313" key="2">
    <source>
        <dbReference type="EMBL" id="ABI61731.1"/>
    </source>
</evidence>
<reference evidence="2 3" key="1">
    <citation type="journal article" date="2007" name="J. Bacteriol.">
        <title>Genome sequence analysis of the emerging human pathogenic acetic acid bacterium Granulibacter bethesdensis.</title>
        <authorList>
            <person name="Greenberg D.E."/>
            <person name="Porcella S.F."/>
            <person name="Zelazny A.M."/>
            <person name="Virtaneva K."/>
            <person name="Sturdevant D.E."/>
            <person name="Kupko J.J.III."/>
            <person name="Barbian K.D."/>
            <person name="Babar A."/>
            <person name="Dorward D.W."/>
            <person name="Holland S.M."/>
        </authorList>
    </citation>
    <scope>NUCLEOTIDE SEQUENCE [LARGE SCALE GENOMIC DNA]</scope>
    <source>
        <strain evidence="3">ATCC BAA-1260 / CGDNIH1</strain>
    </source>
</reference>
<feature type="compositionally biased region" description="Low complexity" evidence="1">
    <location>
        <begin position="125"/>
        <end position="153"/>
    </location>
</feature>
<gene>
    <name evidence="2" type="ordered locus">GbCGDNIH1_0833</name>
</gene>
<dbReference type="STRING" id="391165.GbCGDNIH1_0833"/>
<dbReference type="Proteomes" id="UP000001963">
    <property type="component" value="Chromosome"/>
</dbReference>
<sequence length="184" mass="18247">MNRSSHGPCETGRQTMSRLKQHSRCRGISTALFVSIPVFLAGSLLSLPCPAQTATSSSVQSSSPQTAAQTTVQQSSPTTETASRPATSAVNRATDDTAARPAEGSAVMTNTNPAAYPAAMNNGGSTATSTPAMLPSSSAASAGSNSSASIGPGKSNATTGCRSQSNGLGPVVIGAGIEDCESAP</sequence>
<evidence type="ECO:0000313" key="3">
    <source>
        <dbReference type="Proteomes" id="UP000001963"/>
    </source>
</evidence>
<proteinExistence type="predicted"/>
<dbReference type="HOGENOM" id="CLU_1466253_0_0_5"/>